<keyword evidence="2" id="KW-1185">Reference proteome</keyword>
<dbReference type="PANTHER" id="PTHR10000:SF8">
    <property type="entry name" value="HAD SUPERFAMILY HYDROLASE-LIKE, TYPE 3"/>
    <property type="match status" value="1"/>
</dbReference>
<dbReference type="SUPFAM" id="SSF56784">
    <property type="entry name" value="HAD-like"/>
    <property type="match status" value="1"/>
</dbReference>
<dbReference type="NCBIfam" id="TIGR01484">
    <property type="entry name" value="HAD-SF-IIB"/>
    <property type="match status" value="1"/>
</dbReference>
<dbReference type="PROSITE" id="PS01229">
    <property type="entry name" value="COF_2"/>
    <property type="match status" value="1"/>
</dbReference>
<dbReference type="GO" id="GO:0005829">
    <property type="term" value="C:cytosol"/>
    <property type="evidence" value="ECO:0007669"/>
    <property type="project" value="TreeGrafter"/>
</dbReference>
<dbReference type="CDD" id="cd07516">
    <property type="entry name" value="HAD_Pase"/>
    <property type="match status" value="1"/>
</dbReference>
<dbReference type="GO" id="GO:0016791">
    <property type="term" value="F:phosphatase activity"/>
    <property type="evidence" value="ECO:0007669"/>
    <property type="project" value="TreeGrafter"/>
</dbReference>
<organism evidence="1 2">
    <name type="scientific">Hypnocyclicus thermotrophus</name>
    <dbReference type="NCBI Taxonomy" id="1627895"/>
    <lineage>
        <taxon>Bacteria</taxon>
        <taxon>Fusobacteriati</taxon>
        <taxon>Fusobacteriota</taxon>
        <taxon>Fusobacteriia</taxon>
        <taxon>Fusobacteriales</taxon>
        <taxon>Fusobacteriaceae</taxon>
        <taxon>Hypnocyclicus</taxon>
    </lineage>
</organism>
<accession>A0AA46DZB2</accession>
<dbReference type="NCBIfam" id="TIGR00099">
    <property type="entry name" value="Cof-subfamily"/>
    <property type="match status" value="1"/>
</dbReference>
<proteinExistence type="predicted"/>
<gene>
    <name evidence="1" type="ORF">EV215_0948</name>
</gene>
<dbReference type="SFLD" id="SFLDG01144">
    <property type="entry name" value="C2.B.4:_PGP_Like"/>
    <property type="match status" value="1"/>
</dbReference>
<name>A0AA46DZB2_9FUSO</name>
<protein>
    <submittedName>
        <fullName evidence="1">Phosphoglycolate phosphatase</fullName>
    </submittedName>
</protein>
<sequence>MKYKLIISDLDGTLFNDYKFISKQNLKSIKKLKQNNIYFTIATGRNHTNAYRAAMKTNINIPIITNDGALIIDISSNKILFKKTLLPEISKEIINILKKHNLVFFTHLFNNTVYNKSINFPISFYKNILNINFFKSIYEISKERKNFIELNTETILKLIQNNDVFKFSIFDKTKTQDEFLIAKNEIQSLFSDYITITMMNKYGFEIIPKGISKATGIDFLCDYLNISLDNVIGIGDNHNDLEMIKHVGLGVAMGNAKDYVKHKADIITDSNNNHGVSKIIEKIL</sequence>
<dbReference type="AlphaFoldDB" id="A0AA46DZB2"/>
<evidence type="ECO:0000313" key="1">
    <source>
        <dbReference type="EMBL" id="TDT71570.1"/>
    </source>
</evidence>
<dbReference type="InterPro" id="IPR000150">
    <property type="entry name" value="Cof"/>
</dbReference>
<dbReference type="GO" id="GO:0000287">
    <property type="term" value="F:magnesium ion binding"/>
    <property type="evidence" value="ECO:0007669"/>
    <property type="project" value="TreeGrafter"/>
</dbReference>
<evidence type="ECO:0000313" key="2">
    <source>
        <dbReference type="Proteomes" id="UP000294678"/>
    </source>
</evidence>
<dbReference type="InterPro" id="IPR006379">
    <property type="entry name" value="HAD-SF_hydro_IIB"/>
</dbReference>
<dbReference type="PANTHER" id="PTHR10000">
    <property type="entry name" value="PHOSPHOSERINE PHOSPHATASE"/>
    <property type="match status" value="1"/>
</dbReference>
<dbReference type="SFLD" id="SFLDS00003">
    <property type="entry name" value="Haloacid_Dehalogenase"/>
    <property type="match status" value="1"/>
</dbReference>
<dbReference type="Pfam" id="PF08282">
    <property type="entry name" value="Hydrolase_3"/>
    <property type="match status" value="1"/>
</dbReference>
<dbReference type="SFLD" id="SFLDG01140">
    <property type="entry name" value="C2.B:_Phosphomannomutase_and_P"/>
    <property type="match status" value="1"/>
</dbReference>
<dbReference type="InterPro" id="IPR023214">
    <property type="entry name" value="HAD_sf"/>
</dbReference>
<dbReference type="Gene3D" id="3.30.1240.10">
    <property type="match status" value="1"/>
</dbReference>
<dbReference type="Proteomes" id="UP000294678">
    <property type="component" value="Unassembled WGS sequence"/>
</dbReference>
<dbReference type="RefSeq" id="WP_134112830.1">
    <property type="nucleotide sequence ID" value="NZ_SOBG01000003.1"/>
</dbReference>
<dbReference type="Gene3D" id="3.40.50.1000">
    <property type="entry name" value="HAD superfamily/HAD-like"/>
    <property type="match status" value="1"/>
</dbReference>
<reference evidence="1 2" key="1">
    <citation type="submission" date="2019-03" db="EMBL/GenBank/DDBJ databases">
        <title>Genomic Encyclopedia of Type Strains, Phase IV (KMG-IV): sequencing the most valuable type-strain genomes for metagenomic binning, comparative biology and taxonomic classification.</title>
        <authorList>
            <person name="Goeker M."/>
        </authorList>
    </citation>
    <scope>NUCLEOTIDE SEQUENCE [LARGE SCALE GENOMIC DNA]</scope>
    <source>
        <strain evidence="1 2">DSM 100055</strain>
    </source>
</reference>
<comment type="caution">
    <text evidence="1">The sequence shown here is derived from an EMBL/GenBank/DDBJ whole genome shotgun (WGS) entry which is preliminary data.</text>
</comment>
<dbReference type="InterPro" id="IPR036412">
    <property type="entry name" value="HAD-like_sf"/>
</dbReference>
<dbReference type="EMBL" id="SOBG01000003">
    <property type="protein sequence ID" value="TDT71570.1"/>
    <property type="molecule type" value="Genomic_DNA"/>
</dbReference>